<feature type="compositionally biased region" description="Polar residues" evidence="1">
    <location>
        <begin position="996"/>
        <end position="1015"/>
    </location>
</feature>
<dbReference type="Pfam" id="PF12738">
    <property type="entry name" value="PTCB-BRCT"/>
    <property type="match status" value="1"/>
</dbReference>
<gene>
    <name evidence="3" type="ORF">PSYICH_LOCUS13178</name>
</gene>
<feature type="region of interest" description="Disordered" evidence="1">
    <location>
        <begin position="325"/>
        <end position="362"/>
    </location>
</feature>
<sequence length="1260" mass="143485">MKPKFSTGYLTPQTNRKKTIPKLKRSDSESNEFLNFNFGEVSEDVLKKLMRCPIKKQLIIDLITSEKDKIEEYKKELEKQNDLSMSRSLQKVLKKPAESPTALLRRRLGQHQNASTNKDSDSSSSSRPESRQSMASTVPSPISFEKILEGVIAFVEVKSGERDRSDAVKAILTSMGATVRDKFTKDITHVIFKDGSFTTYQKANLVRSKLVSVLWLEACKSSGIRVPEKNYPAISAVGVNPSYEHNQTILCSQMQKDYEEIIREEFNKSIAIGEPLPSVKSVIDKRRTIMTPNISMANDFSKASQLDLHDQEVANIMRRTIHGPFNNFTPESPFDKQSDTRPVIDGDTDKQSDTGPIIDGDTDEDIFKEYSIHELQQKTSTVPEDMDLTDGIFEKSKENTPPRKSINFYNKKTPKINKTATNAVNHSESPTLLDNIYKRKTELFERSPELSMALNTELTPRTLRIFRKNATLVTPNKTTDDSPKRKDDVLSTKTVETEKRTYFNTVDELISVLQPSDKSEDKTTSTAMSSLRVSNNADKTNSNLISSKNNSFISNKNSFSPLDPNIIHNIIEQLDNVSVENERDKVTVRKKQIKSNLQNKKVGRKEKLSSSIESPILDTPPTHSTKLLMDNVTVRKKYTDNTKSNADPPEKIEMFAKKAIRFSSSSDDDNEKKDENSNPKLTVNLRSRRKTVCCIGCVNPDLQKVTKTNAKLEQPRNRRKTIHTNKTVENQSKNSEEVQNKENRQTQNRRKTINSLNHVIPEQNVKDKTPKKKLRLSDPEEGIGIIKQKVVKKVSTTNESSDTESVRDSPQKSKSNNTNSRNRRYTIAGSSQNKINSKHSRTRRSASVADVDSDQSPNSGSDEKKMRRLRKLYDPDCLLIPSNRDDQEREDKRKAIKPNDLGVFVKPILSHKGKDCAENNESIVEEILNPITSKKQVKTKPNVRKYKSVNSDDDEQVELKKWISNRKKDENKKDNANTSRRSQRNLKNNNDDVDSESATPVMSRNQKTKPSQVFKQPNVPRTPRNTRPPTRQTPITPLRNRRSTLDFMSATLPSSRRKLKIDRVITPSIVCTKLHTEDVQVFKQIVDKLGRFNVEDEVSSKTTHLVAGEPKRTINMLRAISMGCWILKKEWLFSSLELGKWLPEEDFEETRFSPAVQKSRLQRQAFGPSYTMDMFQDCGLIYISRGSIPRCSDLQELVVLCKGSVTRIARSAKIVIGEYVKYEGIICVTETWLLDSITLNRRLPFTKYIIKPPDRRSVIV</sequence>
<feature type="region of interest" description="Disordered" evidence="1">
    <location>
        <begin position="708"/>
        <end position="780"/>
    </location>
</feature>
<evidence type="ECO:0000256" key="1">
    <source>
        <dbReference type="SAM" id="MobiDB-lite"/>
    </source>
</evidence>
<feature type="region of interest" description="Disordered" evidence="1">
    <location>
        <begin position="77"/>
        <end position="138"/>
    </location>
</feature>
<organism evidence="3 4">
    <name type="scientific">Psylliodes chrysocephalus</name>
    <dbReference type="NCBI Taxonomy" id="3402493"/>
    <lineage>
        <taxon>Eukaryota</taxon>
        <taxon>Metazoa</taxon>
        <taxon>Ecdysozoa</taxon>
        <taxon>Arthropoda</taxon>
        <taxon>Hexapoda</taxon>
        <taxon>Insecta</taxon>
        <taxon>Pterygota</taxon>
        <taxon>Neoptera</taxon>
        <taxon>Endopterygota</taxon>
        <taxon>Coleoptera</taxon>
        <taxon>Polyphaga</taxon>
        <taxon>Cucujiformia</taxon>
        <taxon>Chrysomeloidea</taxon>
        <taxon>Chrysomelidae</taxon>
        <taxon>Galerucinae</taxon>
        <taxon>Alticini</taxon>
        <taxon>Psylliodes</taxon>
    </lineage>
</organism>
<accession>A0A9P0GL68</accession>
<proteinExistence type="predicted"/>
<evidence type="ECO:0000313" key="4">
    <source>
        <dbReference type="Proteomes" id="UP001153636"/>
    </source>
</evidence>
<dbReference type="CDD" id="cd17716">
    <property type="entry name" value="BRCT_microcephalin_rpt1"/>
    <property type="match status" value="1"/>
</dbReference>
<dbReference type="InterPro" id="IPR001357">
    <property type="entry name" value="BRCT_dom"/>
</dbReference>
<name>A0A9P0GL68_9CUCU</name>
<feature type="region of interest" description="Disordered" evidence="1">
    <location>
        <begin position="597"/>
        <end position="624"/>
    </location>
</feature>
<keyword evidence="4" id="KW-1185">Reference proteome</keyword>
<feature type="compositionally biased region" description="Basic and acidic residues" evidence="1">
    <location>
        <begin position="333"/>
        <end position="352"/>
    </location>
</feature>
<feature type="compositionally biased region" description="Basic and acidic residues" evidence="1">
    <location>
        <begin position="734"/>
        <end position="744"/>
    </location>
</feature>
<evidence type="ECO:0000313" key="3">
    <source>
        <dbReference type="EMBL" id="CAH1113153.1"/>
    </source>
</evidence>
<feature type="region of interest" description="Disordered" evidence="1">
    <location>
        <begin position="792"/>
        <end position="868"/>
    </location>
</feature>
<dbReference type="Pfam" id="PF00533">
    <property type="entry name" value="BRCT"/>
    <property type="match status" value="1"/>
</dbReference>
<dbReference type="Gene3D" id="3.40.50.10190">
    <property type="entry name" value="BRCT domain"/>
    <property type="match status" value="3"/>
</dbReference>
<protein>
    <recommendedName>
        <fullName evidence="2">BRCT domain-containing protein</fullName>
    </recommendedName>
</protein>
<dbReference type="EMBL" id="OV651819">
    <property type="protein sequence ID" value="CAH1113153.1"/>
    <property type="molecule type" value="Genomic_DNA"/>
</dbReference>
<feature type="compositionally biased region" description="Polar residues" evidence="1">
    <location>
        <begin position="976"/>
        <end position="988"/>
    </location>
</feature>
<dbReference type="SMART" id="SM00292">
    <property type="entry name" value="BRCT"/>
    <property type="match status" value="3"/>
</dbReference>
<evidence type="ECO:0000259" key="2">
    <source>
        <dbReference type="PROSITE" id="PS50172"/>
    </source>
</evidence>
<feature type="domain" description="BRCT" evidence="2">
    <location>
        <begin position="143"/>
        <end position="233"/>
    </location>
</feature>
<dbReference type="InterPro" id="IPR036420">
    <property type="entry name" value="BRCT_dom_sf"/>
</dbReference>
<dbReference type="CDD" id="cd17751">
    <property type="entry name" value="BRCT_microcephalin_rpt3"/>
    <property type="match status" value="1"/>
</dbReference>
<dbReference type="PROSITE" id="PS50172">
    <property type="entry name" value="BRCT"/>
    <property type="match status" value="3"/>
</dbReference>
<feature type="compositionally biased region" description="Basic and acidic residues" evidence="1">
    <location>
        <begin position="962"/>
        <end position="975"/>
    </location>
</feature>
<feature type="compositionally biased region" description="Low complexity" evidence="1">
    <location>
        <begin position="1021"/>
        <end position="1038"/>
    </location>
</feature>
<dbReference type="Proteomes" id="UP001153636">
    <property type="component" value="Chromosome 7"/>
</dbReference>
<feature type="compositionally biased region" description="Low complexity" evidence="1">
    <location>
        <begin position="122"/>
        <end position="136"/>
    </location>
</feature>
<dbReference type="OrthoDB" id="2384350at2759"/>
<dbReference type="CDD" id="cd17736">
    <property type="entry name" value="BRCT_microcephalin_rpt2"/>
    <property type="match status" value="1"/>
</dbReference>
<reference evidence="3" key="1">
    <citation type="submission" date="2022-01" db="EMBL/GenBank/DDBJ databases">
        <authorList>
            <person name="King R."/>
        </authorList>
    </citation>
    <scope>NUCLEOTIDE SEQUENCE</scope>
</reference>
<dbReference type="GO" id="GO:0000278">
    <property type="term" value="P:mitotic cell cycle"/>
    <property type="evidence" value="ECO:0007669"/>
    <property type="project" value="TreeGrafter"/>
</dbReference>
<dbReference type="InterPro" id="IPR022047">
    <property type="entry name" value="Microcephalin-like"/>
</dbReference>
<feature type="compositionally biased region" description="Polar residues" evidence="1">
    <location>
        <begin position="724"/>
        <end position="733"/>
    </location>
</feature>
<feature type="region of interest" description="Disordered" evidence="1">
    <location>
        <begin position="663"/>
        <end position="683"/>
    </location>
</feature>
<dbReference type="PANTHER" id="PTHR14625">
    <property type="entry name" value="MICROCEPHALIN"/>
    <property type="match status" value="1"/>
</dbReference>
<feature type="domain" description="BRCT" evidence="2">
    <location>
        <begin position="1228"/>
        <end position="1250"/>
    </location>
</feature>
<dbReference type="PANTHER" id="PTHR14625:SF3">
    <property type="entry name" value="MICROCEPHALIN"/>
    <property type="match status" value="1"/>
</dbReference>
<dbReference type="AlphaFoldDB" id="A0A9P0GL68"/>
<dbReference type="SUPFAM" id="SSF52113">
    <property type="entry name" value="BRCT domain"/>
    <property type="match status" value="3"/>
</dbReference>
<feature type="region of interest" description="Disordered" evidence="1">
    <location>
        <begin position="962"/>
        <end position="1043"/>
    </location>
</feature>
<feature type="domain" description="BRCT" evidence="2">
    <location>
        <begin position="1082"/>
        <end position="1149"/>
    </location>
</feature>